<feature type="compositionally biased region" description="Acidic residues" evidence="1">
    <location>
        <begin position="190"/>
        <end position="200"/>
    </location>
</feature>
<protein>
    <submittedName>
        <fullName evidence="2">Uncharacterized protein</fullName>
    </submittedName>
</protein>
<dbReference type="EMBL" id="JASCZI010151127">
    <property type="protein sequence ID" value="MED6169885.1"/>
    <property type="molecule type" value="Genomic_DNA"/>
</dbReference>
<feature type="compositionally biased region" description="Basic residues" evidence="1">
    <location>
        <begin position="1"/>
        <end position="12"/>
    </location>
</feature>
<evidence type="ECO:0000256" key="1">
    <source>
        <dbReference type="SAM" id="MobiDB-lite"/>
    </source>
</evidence>
<sequence length="382" mass="43809">MRRMNARSRRRQLGAMENRGSRADTGVTPITVEEENGSPSRLEEANLVGKENSATVIQAMLKDLKDAMQEESKYMRQKLADQGCEMAKLVEKNDVLGQAVETLMAKGVHGTTVLATSNATLYRSAPPKVNRAFVSDHSFKYALKVGNAGISTIRKSGRKRDLNSKSIHAEISDEENIHNNSKQLNRNIDFDDTDDNSEELSDVKQETLGSPFTYWTHNQCHSCFEMPWARKRCIAWPQDMWSNQKKVIDLVVGMLSNEKDSLTWFLPTMFSQMAFHPLEYDTLTIDYMRDRNNFGVWVAEWMKHSYMWDGFVEEITEETRMKLALELIMGKHNPVAEDKINLAISTWDKSVHDADAKMKRKKNKKKKKVVHKETKFTSAYVD</sequence>
<comment type="caution">
    <text evidence="2">The sequence shown here is derived from an EMBL/GenBank/DDBJ whole genome shotgun (WGS) entry which is preliminary data.</text>
</comment>
<proteinExistence type="predicted"/>
<evidence type="ECO:0000313" key="2">
    <source>
        <dbReference type="EMBL" id="MED6169885.1"/>
    </source>
</evidence>
<organism evidence="2 3">
    <name type="scientific">Stylosanthes scabra</name>
    <dbReference type="NCBI Taxonomy" id="79078"/>
    <lineage>
        <taxon>Eukaryota</taxon>
        <taxon>Viridiplantae</taxon>
        <taxon>Streptophyta</taxon>
        <taxon>Embryophyta</taxon>
        <taxon>Tracheophyta</taxon>
        <taxon>Spermatophyta</taxon>
        <taxon>Magnoliopsida</taxon>
        <taxon>eudicotyledons</taxon>
        <taxon>Gunneridae</taxon>
        <taxon>Pentapetalae</taxon>
        <taxon>rosids</taxon>
        <taxon>fabids</taxon>
        <taxon>Fabales</taxon>
        <taxon>Fabaceae</taxon>
        <taxon>Papilionoideae</taxon>
        <taxon>50 kb inversion clade</taxon>
        <taxon>dalbergioids sensu lato</taxon>
        <taxon>Dalbergieae</taxon>
        <taxon>Pterocarpus clade</taxon>
        <taxon>Stylosanthes</taxon>
    </lineage>
</organism>
<accession>A0ABU6VAZ0</accession>
<keyword evidence="3" id="KW-1185">Reference proteome</keyword>
<gene>
    <name evidence="2" type="ORF">PIB30_025297</name>
</gene>
<dbReference type="Proteomes" id="UP001341840">
    <property type="component" value="Unassembled WGS sequence"/>
</dbReference>
<feature type="region of interest" description="Disordered" evidence="1">
    <location>
        <begin position="1"/>
        <end position="27"/>
    </location>
</feature>
<name>A0ABU6VAZ0_9FABA</name>
<reference evidence="2 3" key="1">
    <citation type="journal article" date="2023" name="Plants (Basel)">
        <title>Bridging the Gap: Combining Genomics and Transcriptomics Approaches to Understand Stylosanthes scabra, an Orphan Legume from the Brazilian Caatinga.</title>
        <authorList>
            <person name="Ferreira-Neto J.R.C."/>
            <person name="da Silva M.D."/>
            <person name="Binneck E."/>
            <person name="de Melo N.F."/>
            <person name="da Silva R.H."/>
            <person name="de Melo A.L.T.M."/>
            <person name="Pandolfi V."/>
            <person name="Bustamante F.O."/>
            <person name="Brasileiro-Vidal A.C."/>
            <person name="Benko-Iseppon A.M."/>
        </authorList>
    </citation>
    <scope>NUCLEOTIDE SEQUENCE [LARGE SCALE GENOMIC DNA]</scope>
    <source>
        <tissue evidence="2">Leaves</tissue>
    </source>
</reference>
<feature type="region of interest" description="Disordered" evidence="1">
    <location>
        <begin position="173"/>
        <end position="202"/>
    </location>
</feature>
<evidence type="ECO:0000313" key="3">
    <source>
        <dbReference type="Proteomes" id="UP001341840"/>
    </source>
</evidence>